<proteinExistence type="predicted"/>
<keyword evidence="2" id="KW-1185">Reference proteome</keyword>
<name>A0A8H4PKW4_9HYPO</name>
<comment type="caution">
    <text evidence="1">The sequence shown here is derived from an EMBL/GenBank/DDBJ whole genome shotgun (WGS) entry which is preliminary data.</text>
</comment>
<dbReference type="Proteomes" id="UP000557566">
    <property type="component" value="Unassembled WGS sequence"/>
</dbReference>
<evidence type="ECO:0000313" key="1">
    <source>
        <dbReference type="EMBL" id="KAF4505388.1"/>
    </source>
</evidence>
<reference evidence="1 2" key="1">
    <citation type="journal article" date="2020" name="Genome Biol. Evol.">
        <title>A new high-quality draft genome assembly of the Chinese cordyceps Ophiocordyceps sinensis.</title>
        <authorList>
            <person name="Shu R."/>
            <person name="Zhang J."/>
            <person name="Meng Q."/>
            <person name="Zhang H."/>
            <person name="Zhou G."/>
            <person name="Li M."/>
            <person name="Wu P."/>
            <person name="Zhao Y."/>
            <person name="Chen C."/>
            <person name="Qin Q."/>
        </authorList>
    </citation>
    <scope>NUCLEOTIDE SEQUENCE [LARGE SCALE GENOMIC DNA]</scope>
    <source>
        <strain evidence="1 2">IOZ07</strain>
    </source>
</reference>
<evidence type="ECO:0000313" key="2">
    <source>
        <dbReference type="Proteomes" id="UP000557566"/>
    </source>
</evidence>
<accession>A0A8H4PKW4</accession>
<sequence>MSFHQVSRWKLSRWKLSRWKLVESGQGGEDTTAATRILSPPKACSGLGPLPSSLPFPRQRSAFRTAKTRDFAAAAHALAQETA</sequence>
<organism evidence="1 2">
    <name type="scientific">Ophiocordyceps sinensis</name>
    <dbReference type="NCBI Taxonomy" id="72228"/>
    <lineage>
        <taxon>Eukaryota</taxon>
        <taxon>Fungi</taxon>
        <taxon>Dikarya</taxon>
        <taxon>Ascomycota</taxon>
        <taxon>Pezizomycotina</taxon>
        <taxon>Sordariomycetes</taxon>
        <taxon>Hypocreomycetidae</taxon>
        <taxon>Hypocreales</taxon>
        <taxon>Ophiocordycipitaceae</taxon>
        <taxon>Ophiocordyceps</taxon>
    </lineage>
</organism>
<dbReference type="AlphaFoldDB" id="A0A8H4PKW4"/>
<dbReference type="EMBL" id="JAAVMX010000008">
    <property type="protein sequence ID" value="KAF4505388.1"/>
    <property type="molecule type" value="Genomic_DNA"/>
</dbReference>
<protein>
    <submittedName>
        <fullName evidence="1">Uncharacterized protein</fullName>
    </submittedName>
</protein>
<gene>
    <name evidence="1" type="ORF">G6O67_007344</name>
</gene>